<protein>
    <submittedName>
        <fullName evidence="7">Glycine cleavage system transcriptional activator</fullName>
    </submittedName>
</protein>
<dbReference type="AlphaFoldDB" id="A0A2C9EHL2"/>
<dbReference type="Gene3D" id="1.10.10.10">
    <property type="entry name" value="Winged helix-like DNA-binding domain superfamily/Winged helix DNA-binding domain"/>
    <property type="match status" value="1"/>
</dbReference>
<evidence type="ECO:0000256" key="2">
    <source>
        <dbReference type="ARBA" id="ARBA00023015"/>
    </source>
</evidence>
<evidence type="ECO:0000313" key="7">
    <source>
        <dbReference type="EMBL" id="AGL83136.1"/>
    </source>
</evidence>
<dbReference type="NCBIfam" id="NF008352">
    <property type="entry name" value="PRK11139.1"/>
    <property type="match status" value="1"/>
</dbReference>
<reference evidence="8" key="1">
    <citation type="journal article" date="2014" name="Genome Announc.">
        <title>Full-genome sequence of the plant growth-promoting bacterium Pseudomonas protegens CHA0.</title>
        <authorList>
            <person name="Jousset A."/>
            <person name="Schuldes J."/>
            <person name="Keel C."/>
            <person name="Maurhofer M."/>
            <person name="Daniel R."/>
            <person name="Scheu S."/>
            <person name="Thuermer A."/>
        </authorList>
    </citation>
    <scope>NUCLEOTIDE SEQUENCE [LARGE SCALE GENOMIC DNA]</scope>
    <source>
        <strain evidence="8">DSM 19095 / LMG 27888 / CFBP 6595 / CHA0</strain>
    </source>
</reference>
<dbReference type="GO" id="GO:0043565">
    <property type="term" value="F:sequence-specific DNA binding"/>
    <property type="evidence" value="ECO:0007669"/>
    <property type="project" value="TreeGrafter"/>
</dbReference>
<dbReference type="InterPro" id="IPR005119">
    <property type="entry name" value="LysR_subst-bd"/>
</dbReference>
<feature type="domain" description="HTH lysR-type" evidence="6">
    <location>
        <begin position="18"/>
        <end position="75"/>
    </location>
</feature>
<dbReference type="Pfam" id="PF00126">
    <property type="entry name" value="HTH_1"/>
    <property type="match status" value="1"/>
</dbReference>
<dbReference type="InterPro" id="IPR000847">
    <property type="entry name" value="LysR_HTH_N"/>
</dbReference>
<keyword evidence="2" id="KW-0805">Transcription regulation</keyword>
<dbReference type="GO" id="GO:0003700">
    <property type="term" value="F:DNA-binding transcription factor activity"/>
    <property type="evidence" value="ECO:0007669"/>
    <property type="project" value="InterPro"/>
</dbReference>
<dbReference type="InterPro" id="IPR036388">
    <property type="entry name" value="WH-like_DNA-bd_sf"/>
</dbReference>
<dbReference type="GO" id="GO:0006351">
    <property type="term" value="P:DNA-templated transcription"/>
    <property type="evidence" value="ECO:0007669"/>
    <property type="project" value="TreeGrafter"/>
</dbReference>
<dbReference type="FunFam" id="1.10.10.10:FF:000038">
    <property type="entry name" value="Glycine cleavage system transcriptional activator"/>
    <property type="match status" value="1"/>
</dbReference>
<dbReference type="SUPFAM" id="SSF46785">
    <property type="entry name" value="Winged helix' DNA-binding domain"/>
    <property type="match status" value="1"/>
</dbReference>
<dbReference type="Proteomes" id="UP000013940">
    <property type="component" value="Chromosome"/>
</dbReference>
<dbReference type="KEGG" id="pprc:PFLCHA0_c13460"/>
<dbReference type="PANTHER" id="PTHR30537">
    <property type="entry name" value="HTH-TYPE TRANSCRIPTIONAL REGULATOR"/>
    <property type="match status" value="1"/>
</dbReference>
<keyword evidence="5" id="KW-0804">Transcription</keyword>
<keyword evidence="3" id="KW-0238">DNA-binding</keyword>
<evidence type="ECO:0000256" key="5">
    <source>
        <dbReference type="ARBA" id="ARBA00023163"/>
    </source>
</evidence>
<dbReference type="eggNOG" id="COG0583">
    <property type="taxonomic scope" value="Bacteria"/>
</dbReference>
<evidence type="ECO:0000259" key="6">
    <source>
        <dbReference type="PROSITE" id="PS50931"/>
    </source>
</evidence>
<sequence length="301" mass="33252">MAAPPRRKPHVEMPKHLPPLLALRAFEAVARHLSFSKAAQELCVSQSAVSHQVHKLEQHLGQPLFVRRTRAIDLTTAGASYYQQIQPALEQIAEATRTLLAAEPSQVLRIGLLASFATLWLAPRLADFSRRHPQIQLELQPAINLADVAGAEVDLAIRYGKGHWPNVQATRFLAEQLSPVCSPEFKAGALANGTLLMARSHRPFEWDDWSRQNTVDLSPHPSVMLHDYNIVVEAAVAGQGIAMGRRQLIRRHLAQGSLVDAFDLPALHNDQIGYWLVTAEGPANPAVQCFAQWLLEQGSDP</sequence>
<evidence type="ECO:0000256" key="3">
    <source>
        <dbReference type="ARBA" id="ARBA00023125"/>
    </source>
</evidence>
<comment type="similarity">
    <text evidence="1">Belongs to the LysR transcriptional regulatory family.</text>
</comment>
<dbReference type="SUPFAM" id="SSF53850">
    <property type="entry name" value="Periplasmic binding protein-like II"/>
    <property type="match status" value="1"/>
</dbReference>
<evidence type="ECO:0000313" key="8">
    <source>
        <dbReference type="Proteomes" id="UP000013940"/>
    </source>
</evidence>
<dbReference type="PROSITE" id="PS50931">
    <property type="entry name" value="HTH_LYSR"/>
    <property type="match status" value="1"/>
</dbReference>
<dbReference type="PANTHER" id="PTHR30537:SF74">
    <property type="entry name" value="HTH-TYPE TRANSCRIPTIONAL REGULATOR TRPI"/>
    <property type="match status" value="1"/>
</dbReference>
<proteinExistence type="inferred from homology"/>
<dbReference type="Gene3D" id="3.40.190.10">
    <property type="entry name" value="Periplasmic binding protein-like II"/>
    <property type="match status" value="2"/>
</dbReference>
<keyword evidence="4" id="KW-0010">Activator</keyword>
<evidence type="ECO:0000256" key="4">
    <source>
        <dbReference type="ARBA" id="ARBA00023159"/>
    </source>
</evidence>
<dbReference type="GO" id="GO:0009891">
    <property type="term" value="P:positive regulation of biosynthetic process"/>
    <property type="evidence" value="ECO:0007669"/>
    <property type="project" value="UniProtKB-ARBA"/>
</dbReference>
<name>A0A2C9EHL2_PSEPH</name>
<dbReference type="PRINTS" id="PR00039">
    <property type="entry name" value="HTHLYSR"/>
</dbReference>
<organism evidence="7 8">
    <name type="scientific">Pseudomonas protegens (strain DSM 19095 / LMG 27888 / CFBP 6595 / CHA0)</name>
    <dbReference type="NCBI Taxonomy" id="1124983"/>
    <lineage>
        <taxon>Bacteria</taxon>
        <taxon>Pseudomonadati</taxon>
        <taxon>Pseudomonadota</taxon>
        <taxon>Gammaproteobacteria</taxon>
        <taxon>Pseudomonadales</taxon>
        <taxon>Pseudomonadaceae</taxon>
        <taxon>Pseudomonas</taxon>
    </lineage>
</organism>
<dbReference type="HOGENOM" id="CLU_039613_37_1_6"/>
<dbReference type="InterPro" id="IPR058163">
    <property type="entry name" value="LysR-type_TF_proteobact-type"/>
</dbReference>
<evidence type="ECO:0000256" key="1">
    <source>
        <dbReference type="ARBA" id="ARBA00009437"/>
    </source>
</evidence>
<accession>A0A2C9EHL2</accession>
<dbReference type="Pfam" id="PF03466">
    <property type="entry name" value="LysR_substrate"/>
    <property type="match status" value="1"/>
</dbReference>
<dbReference type="EMBL" id="CP003190">
    <property type="protein sequence ID" value="AGL83136.1"/>
    <property type="molecule type" value="Genomic_DNA"/>
</dbReference>
<dbReference type="InterPro" id="IPR036390">
    <property type="entry name" value="WH_DNA-bd_sf"/>
</dbReference>
<dbReference type="CDD" id="cd08432">
    <property type="entry name" value="PBP2_GcdR_TrpI_HvrB_AmpR_like"/>
    <property type="match status" value="1"/>
</dbReference>
<gene>
    <name evidence="7" type="primary">gcvA6</name>
    <name evidence="7" type="ORF">PFLCHA0_c13460</name>
</gene>